<dbReference type="RefSeq" id="WP_161026684.1">
    <property type="nucleotide sequence ID" value="NZ_WWCJ01000011.1"/>
</dbReference>
<dbReference type="InterPro" id="IPR000962">
    <property type="entry name" value="Znf_DskA_TraR"/>
</dbReference>
<organism evidence="6 7">
    <name type="scientific">Pseudoduganella guangdongensis</name>
    <dbReference type="NCBI Taxonomy" id="2692179"/>
    <lineage>
        <taxon>Bacteria</taxon>
        <taxon>Pseudomonadati</taxon>
        <taxon>Pseudomonadota</taxon>
        <taxon>Betaproteobacteria</taxon>
        <taxon>Burkholderiales</taxon>
        <taxon>Oxalobacteraceae</taxon>
        <taxon>Telluria group</taxon>
        <taxon>Pseudoduganella</taxon>
    </lineage>
</organism>
<evidence type="ECO:0000256" key="1">
    <source>
        <dbReference type="ARBA" id="ARBA00022723"/>
    </source>
</evidence>
<protein>
    <recommendedName>
        <fullName evidence="5">Zinc finger DksA/TraR C4-type domain-containing protein</fullName>
    </recommendedName>
</protein>
<keyword evidence="7" id="KW-1185">Reference proteome</keyword>
<evidence type="ECO:0000313" key="6">
    <source>
        <dbReference type="EMBL" id="MYN03712.1"/>
    </source>
</evidence>
<dbReference type="Gene3D" id="1.20.120.910">
    <property type="entry name" value="DksA, coiled-coil domain"/>
    <property type="match status" value="1"/>
</dbReference>
<accession>A0A6N9HL78</accession>
<keyword evidence="2" id="KW-0863">Zinc-finger</keyword>
<feature type="domain" description="Zinc finger DksA/TraR C4-type" evidence="5">
    <location>
        <begin position="41"/>
        <end position="76"/>
    </location>
</feature>
<feature type="zinc finger region" description="dksA C4-type" evidence="4">
    <location>
        <begin position="46"/>
        <end position="70"/>
    </location>
</feature>
<dbReference type="PANTHER" id="PTHR33823">
    <property type="entry name" value="RNA POLYMERASE-BINDING TRANSCRIPTION FACTOR DKSA-RELATED"/>
    <property type="match status" value="1"/>
</dbReference>
<dbReference type="AlphaFoldDB" id="A0A6N9HL78"/>
<evidence type="ECO:0000313" key="7">
    <source>
        <dbReference type="Proteomes" id="UP000448575"/>
    </source>
</evidence>
<evidence type="ECO:0000256" key="3">
    <source>
        <dbReference type="ARBA" id="ARBA00022833"/>
    </source>
</evidence>
<sequence>MLPEEIDRWATVLRERREVLAGRDLAEVAAIDAALDRLQAGTFGQCQRCGVAISSGRLQAQPSAATCLACQELAEHQRGFVAFSAL</sequence>
<keyword evidence="1" id="KW-0479">Metal-binding</keyword>
<dbReference type="EMBL" id="WWCJ01000011">
    <property type="protein sequence ID" value="MYN03712.1"/>
    <property type="molecule type" value="Genomic_DNA"/>
</dbReference>
<name>A0A6N9HL78_9BURK</name>
<dbReference type="PROSITE" id="PS51128">
    <property type="entry name" value="ZF_DKSA_2"/>
    <property type="match status" value="1"/>
</dbReference>
<dbReference type="Proteomes" id="UP000448575">
    <property type="component" value="Unassembled WGS sequence"/>
</dbReference>
<keyword evidence="3" id="KW-0862">Zinc</keyword>
<proteinExistence type="predicted"/>
<reference evidence="6 7" key="1">
    <citation type="submission" date="2019-12" db="EMBL/GenBank/DDBJ databases">
        <title>Novel species isolated from a subtropical stream in China.</title>
        <authorList>
            <person name="Lu H."/>
        </authorList>
    </citation>
    <scope>NUCLEOTIDE SEQUENCE [LARGE SCALE GENOMIC DNA]</scope>
    <source>
        <strain evidence="6 7">DS3</strain>
    </source>
</reference>
<comment type="caution">
    <text evidence="6">The sequence shown here is derived from an EMBL/GenBank/DDBJ whole genome shotgun (WGS) entry which is preliminary data.</text>
</comment>
<dbReference type="GO" id="GO:0008270">
    <property type="term" value="F:zinc ion binding"/>
    <property type="evidence" value="ECO:0007669"/>
    <property type="project" value="UniProtKB-KW"/>
</dbReference>
<evidence type="ECO:0000259" key="5">
    <source>
        <dbReference type="Pfam" id="PF01258"/>
    </source>
</evidence>
<evidence type="ECO:0000256" key="4">
    <source>
        <dbReference type="PROSITE-ProRule" id="PRU00510"/>
    </source>
</evidence>
<evidence type="ECO:0000256" key="2">
    <source>
        <dbReference type="ARBA" id="ARBA00022771"/>
    </source>
</evidence>
<dbReference type="Pfam" id="PF01258">
    <property type="entry name" value="zf-dskA_traR"/>
    <property type="match status" value="1"/>
</dbReference>
<gene>
    <name evidence="6" type="ORF">GTP41_16590</name>
</gene>
<dbReference type="SUPFAM" id="SSF57716">
    <property type="entry name" value="Glucocorticoid receptor-like (DNA-binding domain)"/>
    <property type="match status" value="1"/>
</dbReference>